<sequence length="249" mass="26837">MNQIKASIECYRFTEDPQAMVGFLEALGMARQVSTSDGGFAVLRAAGGSVGVHRASGSQTGAVPGQTQLCLAVASVDEVVGIDGVVTWDEAYGRHAGITDPFGGGIWIDEVQTDLYGAYQQHQAEPRPDLYLTAVRYSPDFAADQAFFARFGLEAKAGDEWWLPLRAADGSTLGLHRPQGEPITEPATDNPVGENSVCDLGFETTEPLEAVRDRLLAAGFEAQIVEQDQLRTLRVIDSDGREVQVHQRG</sequence>
<dbReference type="Proteomes" id="UP001597326">
    <property type="component" value="Unassembled WGS sequence"/>
</dbReference>
<evidence type="ECO:0000259" key="1">
    <source>
        <dbReference type="PROSITE" id="PS51819"/>
    </source>
</evidence>
<comment type="caution">
    <text evidence="2">The sequence shown here is derived from an EMBL/GenBank/DDBJ whole genome shotgun (WGS) entry which is preliminary data.</text>
</comment>
<dbReference type="SUPFAM" id="SSF54593">
    <property type="entry name" value="Glyoxalase/Bleomycin resistance protein/Dihydroxybiphenyl dioxygenase"/>
    <property type="match status" value="2"/>
</dbReference>
<gene>
    <name evidence="2" type="ORF">ACFSCS_11845</name>
</gene>
<feature type="domain" description="VOC" evidence="1">
    <location>
        <begin position="130"/>
        <end position="248"/>
    </location>
</feature>
<name>A0ABW4RYS4_9ACTN</name>
<proteinExistence type="predicted"/>
<keyword evidence="3" id="KW-1185">Reference proteome</keyword>
<organism evidence="2 3">
    <name type="scientific">Luteococcus peritonei</name>
    <dbReference type="NCBI Taxonomy" id="88874"/>
    <lineage>
        <taxon>Bacteria</taxon>
        <taxon>Bacillati</taxon>
        <taxon>Actinomycetota</taxon>
        <taxon>Actinomycetes</taxon>
        <taxon>Propionibacteriales</taxon>
        <taxon>Propionibacteriaceae</taxon>
        <taxon>Luteococcus</taxon>
    </lineage>
</organism>
<dbReference type="Gene3D" id="3.10.180.10">
    <property type="entry name" value="2,3-Dihydroxybiphenyl 1,2-Dioxygenase, domain 1"/>
    <property type="match status" value="1"/>
</dbReference>
<evidence type="ECO:0000313" key="2">
    <source>
        <dbReference type="EMBL" id="MFD1890869.1"/>
    </source>
</evidence>
<dbReference type="RefSeq" id="WP_343875272.1">
    <property type="nucleotide sequence ID" value="NZ_BAAAIX010000029.1"/>
</dbReference>
<dbReference type="InterPro" id="IPR037523">
    <property type="entry name" value="VOC_core"/>
</dbReference>
<accession>A0ABW4RYS4</accession>
<protein>
    <recommendedName>
        <fullName evidence="1">VOC domain-containing protein</fullName>
    </recommendedName>
</protein>
<dbReference type="PROSITE" id="PS51819">
    <property type="entry name" value="VOC"/>
    <property type="match status" value="1"/>
</dbReference>
<dbReference type="InterPro" id="IPR029068">
    <property type="entry name" value="Glyas_Bleomycin-R_OHBP_Dase"/>
</dbReference>
<dbReference type="EMBL" id="JBHUFZ010000027">
    <property type="protein sequence ID" value="MFD1890869.1"/>
    <property type="molecule type" value="Genomic_DNA"/>
</dbReference>
<reference evidence="3" key="1">
    <citation type="journal article" date="2019" name="Int. J. Syst. Evol. Microbiol.">
        <title>The Global Catalogue of Microorganisms (GCM) 10K type strain sequencing project: providing services to taxonomists for standard genome sequencing and annotation.</title>
        <authorList>
            <consortium name="The Broad Institute Genomics Platform"/>
            <consortium name="The Broad Institute Genome Sequencing Center for Infectious Disease"/>
            <person name="Wu L."/>
            <person name="Ma J."/>
        </authorList>
    </citation>
    <scope>NUCLEOTIDE SEQUENCE [LARGE SCALE GENOMIC DNA]</scope>
    <source>
        <strain evidence="3">CAIM 431</strain>
    </source>
</reference>
<evidence type="ECO:0000313" key="3">
    <source>
        <dbReference type="Proteomes" id="UP001597326"/>
    </source>
</evidence>